<proteinExistence type="predicted"/>
<gene>
    <name evidence="1" type="ORF">LJ655_00560</name>
</gene>
<dbReference type="EMBL" id="JAJITC010000001">
    <property type="protein sequence ID" value="MCC8400395.1"/>
    <property type="molecule type" value="Genomic_DNA"/>
</dbReference>
<evidence type="ECO:0000313" key="2">
    <source>
        <dbReference type="Proteomes" id="UP001430614"/>
    </source>
</evidence>
<keyword evidence="2" id="KW-1185">Reference proteome</keyword>
<dbReference type="SUPFAM" id="SSF82171">
    <property type="entry name" value="DPP6 N-terminal domain-like"/>
    <property type="match status" value="1"/>
</dbReference>
<comment type="caution">
    <text evidence="1">The sequence shown here is derived from an EMBL/GenBank/DDBJ whole genome shotgun (WGS) entry which is preliminary data.</text>
</comment>
<organism evidence="1 2">
    <name type="scientific">Paraburkholderia translucens</name>
    <dbReference type="NCBI Taxonomy" id="2886945"/>
    <lineage>
        <taxon>Bacteria</taxon>
        <taxon>Pseudomonadati</taxon>
        <taxon>Pseudomonadota</taxon>
        <taxon>Betaproteobacteria</taxon>
        <taxon>Burkholderiales</taxon>
        <taxon>Burkholderiaceae</taxon>
        <taxon>Paraburkholderia</taxon>
    </lineage>
</organism>
<evidence type="ECO:0000313" key="1">
    <source>
        <dbReference type="EMBL" id="MCC8400395.1"/>
    </source>
</evidence>
<accession>A0ABS8K6N5</accession>
<sequence>MRIAVFIAVLCISYVADVQSAIGMETVTRCELGSDQSHTLALLRDHPIDSTAVFYLSKDSTEPVRLYAGDEDQSRGDEIQVACIGSTERVFVISGEFTSNYLQGVAIRYNTKAGRWERVDFAERERPASVYLDPKGLVVLIPNSGRNESPERYIIYRYDADAGRAKQAYSDYLPHSGVIQIPAPKNRPE</sequence>
<name>A0ABS8K6N5_9BURK</name>
<dbReference type="Proteomes" id="UP001430614">
    <property type="component" value="Unassembled WGS sequence"/>
</dbReference>
<dbReference type="RefSeq" id="WP_230559316.1">
    <property type="nucleotide sequence ID" value="NZ_JAJITC010000001.1"/>
</dbReference>
<reference evidence="1 2" key="1">
    <citation type="submission" date="2021-11" db="EMBL/GenBank/DDBJ databases">
        <authorList>
            <person name="Oh E.-T."/>
            <person name="Kim S.-B."/>
        </authorList>
    </citation>
    <scope>NUCLEOTIDE SEQUENCE [LARGE SCALE GENOMIC DNA]</scope>
    <source>
        <strain evidence="1 2">MMS20-SJTN17</strain>
    </source>
</reference>
<protein>
    <submittedName>
        <fullName evidence="1">Uncharacterized protein</fullName>
    </submittedName>
</protein>